<dbReference type="SUPFAM" id="SSF141986">
    <property type="entry name" value="LD-carboxypeptidase A C-terminal domain-like"/>
    <property type="match status" value="1"/>
</dbReference>
<dbReference type="Gene3D" id="3.50.30.60">
    <property type="entry name" value="LD-carboxypeptidase A C-terminal domain-like"/>
    <property type="match status" value="1"/>
</dbReference>
<dbReference type="GO" id="GO:0004180">
    <property type="term" value="F:carboxypeptidase activity"/>
    <property type="evidence" value="ECO:0007669"/>
    <property type="project" value="UniProtKB-KW"/>
</dbReference>
<reference evidence="9 10" key="1">
    <citation type="submission" date="2020-08" db="EMBL/GenBank/DDBJ databases">
        <title>Genomic Encyclopedia of Type Strains, Phase IV (KMG-IV): sequencing the most valuable type-strain genomes for metagenomic binning, comparative biology and taxonomic classification.</title>
        <authorList>
            <person name="Goeker M."/>
        </authorList>
    </citation>
    <scope>NUCLEOTIDE SEQUENCE [LARGE SCALE GENOMIC DNA]</scope>
    <source>
        <strain evidence="9 10">DSM 23958</strain>
    </source>
</reference>
<dbReference type="CDD" id="cd07062">
    <property type="entry name" value="Peptidase_S66_mccF_like"/>
    <property type="match status" value="1"/>
</dbReference>
<feature type="active site" description="Charge relay system" evidence="6">
    <location>
        <position position="244"/>
    </location>
</feature>
<feature type="active site" description="Nucleophile" evidence="6">
    <location>
        <position position="117"/>
    </location>
</feature>
<dbReference type="PIRSF" id="PIRSF028757">
    <property type="entry name" value="LD-carboxypeptidase"/>
    <property type="match status" value="1"/>
</dbReference>
<keyword evidence="10" id="KW-1185">Reference proteome</keyword>
<dbReference type="InterPro" id="IPR040449">
    <property type="entry name" value="Peptidase_S66_N"/>
</dbReference>
<dbReference type="EMBL" id="JACHHO010000001">
    <property type="protein sequence ID" value="MBB5204035.1"/>
    <property type="molecule type" value="Genomic_DNA"/>
</dbReference>
<evidence type="ECO:0000256" key="1">
    <source>
        <dbReference type="ARBA" id="ARBA00010233"/>
    </source>
</evidence>
<dbReference type="InterPro" id="IPR003507">
    <property type="entry name" value="S66_fam"/>
</dbReference>
<dbReference type="SUPFAM" id="SSF52317">
    <property type="entry name" value="Class I glutamine amidotransferase-like"/>
    <property type="match status" value="1"/>
</dbReference>
<feature type="domain" description="LD-carboxypeptidase N-terminal" evidence="7">
    <location>
        <begin position="17"/>
        <end position="137"/>
    </location>
</feature>
<dbReference type="AlphaFoldDB" id="A0A840S183"/>
<comment type="caution">
    <text evidence="9">The sequence shown here is derived from an EMBL/GenBank/DDBJ whole genome shotgun (WGS) entry which is preliminary data.</text>
</comment>
<dbReference type="InterPro" id="IPR027478">
    <property type="entry name" value="LdcA_N"/>
</dbReference>
<dbReference type="InterPro" id="IPR027461">
    <property type="entry name" value="Carboxypeptidase_A_C_sf"/>
</dbReference>
<dbReference type="RefSeq" id="WP_138856963.1">
    <property type="nucleotide sequence ID" value="NZ_CP040709.1"/>
</dbReference>
<keyword evidence="2 9" id="KW-0121">Carboxypeptidase</keyword>
<evidence type="ECO:0000259" key="8">
    <source>
        <dbReference type="Pfam" id="PF17676"/>
    </source>
</evidence>
<dbReference type="OrthoDB" id="9807329at2"/>
<evidence type="ECO:0000256" key="2">
    <source>
        <dbReference type="ARBA" id="ARBA00022645"/>
    </source>
</evidence>
<dbReference type="Pfam" id="PF17676">
    <property type="entry name" value="Peptidase_S66C"/>
    <property type="match status" value="1"/>
</dbReference>
<evidence type="ECO:0000313" key="10">
    <source>
        <dbReference type="Proteomes" id="UP000554837"/>
    </source>
</evidence>
<comment type="similarity">
    <text evidence="1">Belongs to the peptidase S66 family.</text>
</comment>
<dbReference type="PANTHER" id="PTHR30237:SF2">
    <property type="entry name" value="MUREIN TETRAPEPTIDE CARBOXYPEPTIDASE"/>
    <property type="match status" value="1"/>
</dbReference>
<keyword evidence="5" id="KW-0720">Serine protease</keyword>
<keyword evidence="3" id="KW-0645">Protease</keyword>
<evidence type="ECO:0000259" key="7">
    <source>
        <dbReference type="Pfam" id="PF02016"/>
    </source>
</evidence>
<protein>
    <submittedName>
        <fullName evidence="9">Muramoyltetrapeptide carboxypeptidase LdcA involved in peptidoglycan recycling</fullName>
    </submittedName>
</protein>
<evidence type="ECO:0000256" key="5">
    <source>
        <dbReference type="ARBA" id="ARBA00022825"/>
    </source>
</evidence>
<dbReference type="InterPro" id="IPR040921">
    <property type="entry name" value="Peptidase_S66C"/>
</dbReference>
<dbReference type="Proteomes" id="UP000554837">
    <property type="component" value="Unassembled WGS sequence"/>
</dbReference>
<dbReference type="GO" id="GO:0008236">
    <property type="term" value="F:serine-type peptidase activity"/>
    <property type="evidence" value="ECO:0007669"/>
    <property type="project" value="UniProtKB-KW"/>
</dbReference>
<evidence type="ECO:0000256" key="6">
    <source>
        <dbReference type="PIRSR" id="PIRSR028757-1"/>
    </source>
</evidence>
<evidence type="ECO:0000313" key="9">
    <source>
        <dbReference type="EMBL" id="MBB5204035.1"/>
    </source>
</evidence>
<sequence length="345" mass="37970">MTEAFRWPAPLKAGDTVFVTAPSAGVPPLLHARLDLALQRLRAQGWRVEEGRCLRQSRHQVSAPAPERAAEWQGALLNPDYQAVLAPWGGERAIELLPHLDFERLRAAPPKWVSGFSDLSTLYLPLSLCARWVTLHGPNLMELGDAELNPTTAGLLQALTLEPSEPWVQHPSAAFRQGAGANWREEPTASLRTDTPTCWRLLREDMPRRAQGRLIGGCLETVSRLAGTRYAPLQAGGPWLLYLEACEAAPYEVARTLHSLALHGWFAPQQLAGLLIGRSSALEQTEDGYSGWSALEDVLRDFTGPVVMDMDIGHRPPQITLANGAWAEICMEEGAQGLVQHWRPA</sequence>
<dbReference type="PANTHER" id="PTHR30237">
    <property type="entry name" value="MURAMOYLTETRAPEPTIDE CARBOXYPEPTIDASE"/>
    <property type="match status" value="1"/>
</dbReference>
<dbReference type="InterPro" id="IPR029062">
    <property type="entry name" value="Class_I_gatase-like"/>
</dbReference>
<accession>A0A840S183</accession>
<proteinExistence type="inferred from homology"/>
<organism evidence="9 10">
    <name type="scientific">Inhella inkyongensis</name>
    <dbReference type="NCBI Taxonomy" id="392593"/>
    <lineage>
        <taxon>Bacteria</taxon>
        <taxon>Pseudomonadati</taxon>
        <taxon>Pseudomonadota</taxon>
        <taxon>Betaproteobacteria</taxon>
        <taxon>Burkholderiales</taxon>
        <taxon>Sphaerotilaceae</taxon>
        <taxon>Inhella</taxon>
    </lineage>
</organism>
<evidence type="ECO:0000256" key="4">
    <source>
        <dbReference type="ARBA" id="ARBA00022801"/>
    </source>
</evidence>
<dbReference type="Gene3D" id="3.40.50.10740">
    <property type="entry name" value="Class I glutamine amidotransferase-like"/>
    <property type="match status" value="1"/>
</dbReference>
<evidence type="ECO:0000256" key="3">
    <source>
        <dbReference type="ARBA" id="ARBA00022670"/>
    </source>
</evidence>
<keyword evidence="4" id="KW-0378">Hydrolase</keyword>
<dbReference type="Pfam" id="PF02016">
    <property type="entry name" value="Peptidase_S66"/>
    <property type="match status" value="1"/>
</dbReference>
<gene>
    <name evidence="9" type="ORF">HNQ51_001328</name>
</gene>
<feature type="active site" description="Charge relay system" evidence="6">
    <location>
        <position position="314"/>
    </location>
</feature>
<dbReference type="GO" id="GO:0006508">
    <property type="term" value="P:proteolysis"/>
    <property type="evidence" value="ECO:0007669"/>
    <property type="project" value="UniProtKB-KW"/>
</dbReference>
<feature type="domain" description="LD-carboxypeptidase C-terminal" evidence="8">
    <location>
        <begin position="211"/>
        <end position="329"/>
    </location>
</feature>
<name>A0A840S183_9BURK</name>